<dbReference type="PRINTS" id="PR02008">
    <property type="entry name" value="RCMTFAMILY"/>
</dbReference>
<dbReference type="GO" id="GO:0008173">
    <property type="term" value="F:RNA methyltransferase activity"/>
    <property type="evidence" value="ECO:0007669"/>
    <property type="project" value="InterPro"/>
</dbReference>
<evidence type="ECO:0000313" key="10">
    <source>
        <dbReference type="Proteomes" id="UP000245412"/>
    </source>
</evidence>
<dbReference type="Pfam" id="PF01189">
    <property type="entry name" value="Methyltr_RsmB-F"/>
    <property type="match status" value="1"/>
</dbReference>
<dbReference type="Pfam" id="PF13636">
    <property type="entry name" value="Methyltranf_PUA"/>
    <property type="match status" value="1"/>
</dbReference>
<evidence type="ECO:0000256" key="4">
    <source>
        <dbReference type="ARBA" id="ARBA00022679"/>
    </source>
</evidence>
<dbReference type="InterPro" id="IPR027391">
    <property type="entry name" value="Nol1_Nop2_Fmu_2"/>
</dbReference>
<dbReference type="PROSITE" id="PS01153">
    <property type="entry name" value="NOL1_NOP2_SUN"/>
    <property type="match status" value="1"/>
</dbReference>
<keyword evidence="3 7" id="KW-0489">Methyltransferase</keyword>
<dbReference type="PANTHER" id="PTHR22807">
    <property type="entry name" value="NOP2 YEAST -RELATED NOL1/NOP2/FMU SUN DOMAIN-CONTAINING"/>
    <property type="match status" value="1"/>
</dbReference>
<evidence type="ECO:0000259" key="8">
    <source>
        <dbReference type="PROSITE" id="PS51686"/>
    </source>
</evidence>
<feature type="binding site" evidence="7">
    <location>
        <position position="133"/>
    </location>
    <ligand>
        <name>S-adenosyl-L-methionine</name>
        <dbReference type="ChEBI" id="CHEBI:59789"/>
    </ligand>
</feature>
<accession>A0AB73TBH1</accession>
<dbReference type="AlphaFoldDB" id="A0AB73TBH1"/>
<comment type="similarity">
    <text evidence="1 7">Belongs to the class I-like SAM-binding methyltransferase superfamily. RsmB/NOP family.</text>
</comment>
<dbReference type="GO" id="GO:0003723">
    <property type="term" value="F:RNA binding"/>
    <property type="evidence" value="ECO:0007669"/>
    <property type="project" value="UniProtKB-UniRule"/>
</dbReference>
<feature type="domain" description="SAM-dependent MTase RsmB/NOP-type" evidence="8">
    <location>
        <begin position="1"/>
        <end position="300"/>
    </location>
</feature>
<dbReference type="CDD" id="cd21147">
    <property type="entry name" value="RsmF_methylt_CTD1"/>
    <property type="match status" value="1"/>
</dbReference>
<dbReference type="InterPro" id="IPR029063">
    <property type="entry name" value="SAM-dependent_MTases_sf"/>
</dbReference>
<comment type="caution">
    <text evidence="9">The sequence shown here is derived from an EMBL/GenBank/DDBJ whole genome shotgun (WGS) entry which is preliminary data.</text>
</comment>
<dbReference type="EMBL" id="QGGY01000001">
    <property type="protein sequence ID" value="PWJ79338.1"/>
    <property type="molecule type" value="Genomic_DNA"/>
</dbReference>
<keyword evidence="6 7" id="KW-0694">RNA-binding</keyword>
<dbReference type="Gene3D" id="3.30.70.1170">
    <property type="entry name" value="Sun protein, domain 3"/>
    <property type="match status" value="1"/>
</dbReference>
<dbReference type="InterPro" id="IPR001678">
    <property type="entry name" value="MeTrfase_RsmB-F_NOP2_dom"/>
</dbReference>
<organism evidence="9 10">
    <name type="scientific">Murimonas intestini</name>
    <dbReference type="NCBI Taxonomy" id="1337051"/>
    <lineage>
        <taxon>Bacteria</taxon>
        <taxon>Bacillati</taxon>
        <taxon>Bacillota</taxon>
        <taxon>Clostridia</taxon>
        <taxon>Lachnospirales</taxon>
        <taxon>Lachnospiraceae</taxon>
        <taxon>Murimonas</taxon>
    </lineage>
</organism>
<keyword evidence="2" id="KW-0963">Cytoplasm</keyword>
<feature type="active site" description="Nucleophile" evidence="7">
    <location>
        <position position="231"/>
    </location>
</feature>
<evidence type="ECO:0000256" key="6">
    <source>
        <dbReference type="ARBA" id="ARBA00022884"/>
    </source>
</evidence>
<dbReference type="Pfam" id="PF17125">
    <property type="entry name" value="Methyltr_RsmF_N"/>
    <property type="match status" value="1"/>
</dbReference>
<dbReference type="PROSITE" id="PS51686">
    <property type="entry name" value="SAM_MT_RSMB_NOP"/>
    <property type="match status" value="1"/>
</dbReference>
<protein>
    <submittedName>
        <fullName evidence="9">NOL1/NOP2/sun family putative RNA methylase</fullName>
    </submittedName>
</protein>
<gene>
    <name evidence="9" type="ORF">C7383_101719</name>
</gene>
<evidence type="ECO:0000256" key="7">
    <source>
        <dbReference type="PROSITE-ProRule" id="PRU01023"/>
    </source>
</evidence>
<sequence length="458" mass="50720">MKLPEKYVQEIKALLGEEYGEYEKCLEGRSACGLRVNNAKISTEEFLKLTPFSMSPVPWVENGFYYNEEDALTKHPHYHAGLYYIQEPSAMIPASRLPVEHGDKVLDLCAAPGGKATELAAKLGGTGLLVANDISNSRAKGLLKNLEMAGHRNILVTSEAPKQLLNYFPEYFDKILVDAPCSGEGMFRRDPSMIKSYEEKGPEIYAPLQQEILSAAIKMLKPGGMLLYSTCTFSTLENEKNIQKVLDDNPEMEIADIRKGDGFSDGIAEPGMDERLSRCLRIWPHRAGGEGHFAALLLKAGSAGTSKSNRSREGSSSQGKAEASFLAFAEDIPWLREHDGKIDVRDENLYLIPGPLCDISIRGLRFLRTGLLLGTQKKGRFEPSQALAMCLRQEEYPNCVSLAGDSIEARKYLKGETVQLPGMYSGWVLVCADGYPLGWAKGMQGALKNKYYPGWRMQ</sequence>
<comment type="caution">
    <text evidence="7">Lacks conserved residue(s) required for the propagation of feature annotation.</text>
</comment>
<dbReference type="Gene3D" id="2.30.130.60">
    <property type="match status" value="1"/>
</dbReference>
<dbReference type="PANTHER" id="PTHR22807:SF30">
    <property type="entry name" value="28S RRNA (CYTOSINE(4447)-C(5))-METHYLTRANSFERASE-RELATED"/>
    <property type="match status" value="1"/>
</dbReference>
<dbReference type="InterPro" id="IPR031341">
    <property type="entry name" value="Methyltr_RsmF_N"/>
</dbReference>
<name>A0AB73TBH1_9FIRM</name>
<keyword evidence="4 7" id="KW-0808">Transferase</keyword>
<dbReference type="GO" id="GO:0001510">
    <property type="term" value="P:RNA methylation"/>
    <property type="evidence" value="ECO:0007669"/>
    <property type="project" value="InterPro"/>
</dbReference>
<dbReference type="InterPro" id="IPR018314">
    <property type="entry name" value="RsmB/NOL1/NOP2-like_CS"/>
</dbReference>
<evidence type="ECO:0000256" key="1">
    <source>
        <dbReference type="ARBA" id="ARBA00007494"/>
    </source>
</evidence>
<dbReference type="InterPro" id="IPR049560">
    <property type="entry name" value="MeTrfase_RsmB-F_NOP2_cat"/>
</dbReference>
<dbReference type="Pfam" id="PF17126">
    <property type="entry name" value="RsmF_methylt_CI"/>
    <property type="match status" value="1"/>
</dbReference>
<reference evidence="9 10" key="1">
    <citation type="submission" date="2018-05" db="EMBL/GenBank/DDBJ databases">
        <authorList>
            <person name="Goeker M."/>
            <person name="Huntemann M."/>
            <person name="Clum A."/>
            <person name="Pillay M."/>
            <person name="Palaniappan K."/>
            <person name="Varghese N."/>
            <person name="Mikhailova N."/>
            <person name="Stamatis D."/>
            <person name="Reddy T."/>
            <person name="Daum C."/>
            <person name="Shapiro N."/>
            <person name="Ivanova N."/>
            <person name="Kyrpides N."/>
            <person name="Woyke T."/>
        </authorList>
    </citation>
    <scope>NUCLEOTIDE SEQUENCE [LARGE SCALE GENOMIC DNA]</scope>
    <source>
        <strain evidence="9 10">DSM 26524</strain>
    </source>
</reference>
<dbReference type="SUPFAM" id="SSF53335">
    <property type="entry name" value="S-adenosyl-L-methionine-dependent methyltransferases"/>
    <property type="match status" value="1"/>
</dbReference>
<dbReference type="InterPro" id="IPR031340">
    <property type="entry name" value="RsmF_methylt_CI"/>
</dbReference>
<dbReference type="Proteomes" id="UP000245412">
    <property type="component" value="Unassembled WGS sequence"/>
</dbReference>
<feature type="binding site" evidence="7">
    <location>
        <begin position="109"/>
        <end position="115"/>
    </location>
    <ligand>
        <name>S-adenosyl-L-methionine</name>
        <dbReference type="ChEBI" id="CHEBI:59789"/>
    </ligand>
</feature>
<keyword evidence="5 7" id="KW-0949">S-adenosyl-L-methionine</keyword>
<dbReference type="Gene3D" id="3.40.50.150">
    <property type="entry name" value="Vaccinia Virus protein VP39"/>
    <property type="match status" value="1"/>
</dbReference>
<feature type="binding site" evidence="7">
    <location>
        <position position="178"/>
    </location>
    <ligand>
        <name>S-adenosyl-L-methionine</name>
        <dbReference type="ChEBI" id="CHEBI:59789"/>
    </ligand>
</feature>
<evidence type="ECO:0000313" key="9">
    <source>
        <dbReference type="EMBL" id="PWJ79338.1"/>
    </source>
</evidence>
<dbReference type="InterPro" id="IPR023267">
    <property type="entry name" value="RCMT"/>
</dbReference>
<evidence type="ECO:0000256" key="2">
    <source>
        <dbReference type="ARBA" id="ARBA00022490"/>
    </source>
</evidence>
<evidence type="ECO:0000256" key="5">
    <source>
        <dbReference type="ARBA" id="ARBA00022691"/>
    </source>
</evidence>
<proteinExistence type="inferred from homology"/>
<keyword evidence="10" id="KW-1185">Reference proteome</keyword>
<dbReference type="CDD" id="cd02440">
    <property type="entry name" value="AdoMet_MTases"/>
    <property type="match status" value="1"/>
</dbReference>
<dbReference type="RefSeq" id="WP_109624729.1">
    <property type="nucleotide sequence ID" value="NZ_JANKBI010000001.1"/>
</dbReference>
<evidence type="ECO:0000256" key="3">
    <source>
        <dbReference type="ARBA" id="ARBA00022603"/>
    </source>
</evidence>